<sequence>MASVEEVRAALERVLEHLRAAYLQVSEAHRELSEAVAILTAASRTHPRSLVPPELTKACDHAKEQLSLIAGGMEAVEQFSCRL</sequence>
<accession>A0ABR6BVN0</accession>
<dbReference type="Proteomes" id="UP000517916">
    <property type="component" value="Unassembled WGS sequence"/>
</dbReference>
<organism evidence="1 2">
    <name type="scientific">Kutzneria viridogrisea</name>
    <dbReference type="NCBI Taxonomy" id="47990"/>
    <lineage>
        <taxon>Bacteria</taxon>
        <taxon>Bacillati</taxon>
        <taxon>Actinomycetota</taxon>
        <taxon>Actinomycetes</taxon>
        <taxon>Pseudonocardiales</taxon>
        <taxon>Pseudonocardiaceae</taxon>
        <taxon>Kutzneria</taxon>
    </lineage>
</organism>
<keyword evidence="2" id="KW-1185">Reference proteome</keyword>
<dbReference type="RefSeq" id="WP_025354287.1">
    <property type="nucleotide sequence ID" value="NZ_BAAABQ010000087.1"/>
</dbReference>
<comment type="caution">
    <text evidence="1">The sequence shown here is derived from an EMBL/GenBank/DDBJ whole genome shotgun (WGS) entry which is preliminary data.</text>
</comment>
<evidence type="ECO:0000313" key="1">
    <source>
        <dbReference type="EMBL" id="MBA8930978.1"/>
    </source>
</evidence>
<proteinExistence type="predicted"/>
<reference evidence="1 2" key="1">
    <citation type="submission" date="2020-08" db="EMBL/GenBank/DDBJ databases">
        <title>Genomic Encyclopedia of Archaeal and Bacterial Type Strains, Phase II (KMG-II): from individual species to whole genera.</title>
        <authorList>
            <person name="Goeker M."/>
        </authorList>
    </citation>
    <scope>NUCLEOTIDE SEQUENCE [LARGE SCALE GENOMIC DNA]</scope>
    <source>
        <strain evidence="1 2">DSM 43850</strain>
    </source>
</reference>
<name>A0ABR6BVN0_9PSEU</name>
<gene>
    <name evidence="1" type="ORF">BC739_008225</name>
</gene>
<protein>
    <submittedName>
        <fullName evidence="1">Anti-sigma-YlaC factor YlaD</fullName>
    </submittedName>
</protein>
<dbReference type="EMBL" id="JACJID010000008">
    <property type="protein sequence ID" value="MBA8930978.1"/>
    <property type="molecule type" value="Genomic_DNA"/>
</dbReference>
<evidence type="ECO:0000313" key="2">
    <source>
        <dbReference type="Proteomes" id="UP000517916"/>
    </source>
</evidence>